<dbReference type="InterPro" id="IPR000160">
    <property type="entry name" value="GGDEF_dom"/>
</dbReference>
<dbReference type="SUPFAM" id="SSF55073">
    <property type="entry name" value="Nucleotide cyclase"/>
    <property type="match status" value="1"/>
</dbReference>
<feature type="domain" description="GGDEF" evidence="3">
    <location>
        <begin position="146"/>
        <end position="284"/>
    </location>
</feature>
<proteinExistence type="predicted"/>
<dbReference type="PANTHER" id="PTHR44757:SF2">
    <property type="entry name" value="BIOFILM ARCHITECTURE MAINTENANCE PROTEIN MBAA"/>
    <property type="match status" value="1"/>
</dbReference>
<dbReference type="InterPro" id="IPR000014">
    <property type="entry name" value="PAS"/>
</dbReference>
<dbReference type="NCBIfam" id="TIGR00254">
    <property type="entry name" value="GGDEF"/>
    <property type="match status" value="1"/>
</dbReference>
<protein>
    <submittedName>
        <fullName evidence="4">Diguanylate cyclase (GGDEF)-like protein/PAS domain S-box-containing protein</fullName>
    </submittedName>
</protein>
<dbReference type="InterPro" id="IPR029787">
    <property type="entry name" value="Nucleotide_cyclase"/>
</dbReference>
<dbReference type="SMART" id="SM00267">
    <property type="entry name" value="GGDEF"/>
    <property type="match status" value="1"/>
</dbReference>
<feature type="domain" description="EAL" evidence="2">
    <location>
        <begin position="293"/>
        <end position="548"/>
    </location>
</feature>
<dbReference type="CDD" id="cd01949">
    <property type="entry name" value="GGDEF"/>
    <property type="match status" value="1"/>
</dbReference>
<organism evidence="4 5">
    <name type="scientific">Granulicella aggregans</name>
    <dbReference type="NCBI Taxonomy" id="474949"/>
    <lineage>
        <taxon>Bacteria</taxon>
        <taxon>Pseudomonadati</taxon>
        <taxon>Acidobacteriota</taxon>
        <taxon>Terriglobia</taxon>
        <taxon>Terriglobales</taxon>
        <taxon>Acidobacteriaceae</taxon>
        <taxon>Granulicella</taxon>
    </lineage>
</organism>
<dbReference type="InterPro" id="IPR052155">
    <property type="entry name" value="Biofilm_reg_signaling"/>
</dbReference>
<dbReference type="PROSITE" id="PS50887">
    <property type="entry name" value="GGDEF"/>
    <property type="match status" value="1"/>
</dbReference>
<evidence type="ECO:0000259" key="2">
    <source>
        <dbReference type="PROSITE" id="PS50883"/>
    </source>
</evidence>
<dbReference type="SUPFAM" id="SSF55785">
    <property type="entry name" value="PYP-like sensor domain (PAS domain)"/>
    <property type="match status" value="1"/>
</dbReference>
<dbReference type="AlphaFoldDB" id="A0A7W8E5H3"/>
<dbReference type="Pfam" id="PF00990">
    <property type="entry name" value="GGDEF"/>
    <property type="match status" value="1"/>
</dbReference>
<dbReference type="InterPro" id="IPR013655">
    <property type="entry name" value="PAS_fold_3"/>
</dbReference>
<evidence type="ECO:0000313" key="5">
    <source>
        <dbReference type="Proteomes" id="UP000540989"/>
    </source>
</evidence>
<gene>
    <name evidence="4" type="ORF">HDF16_004814</name>
</gene>
<comment type="caution">
    <text evidence="4">The sequence shown here is derived from an EMBL/GenBank/DDBJ whole genome shotgun (WGS) entry which is preliminary data.</text>
</comment>
<dbReference type="Gene3D" id="3.30.70.270">
    <property type="match status" value="1"/>
</dbReference>
<dbReference type="PANTHER" id="PTHR44757">
    <property type="entry name" value="DIGUANYLATE CYCLASE DGCP"/>
    <property type="match status" value="1"/>
</dbReference>
<dbReference type="InterPro" id="IPR035965">
    <property type="entry name" value="PAS-like_dom_sf"/>
</dbReference>
<dbReference type="Gene3D" id="3.20.20.450">
    <property type="entry name" value="EAL domain"/>
    <property type="match status" value="1"/>
</dbReference>
<feature type="domain" description="PAS" evidence="1">
    <location>
        <begin position="1"/>
        <end position="67"/>
    </location>
</feature>
<dbReference type="CDD" id="cd01948">
    <property type="entry name" value="EAL"/>
    <property type="match status" value="1"/>
</dbReference>
<evidence type="ECO:0000313" key="4">
    <source>
        <dbReference type="EMBL" id="MBB5060078.1"/>
    </source>
</evidence>
<dbReference type="Pfam" id="PF08447">
    <property type="entry name" value="PAS_3"/>
    <property type="match status" value="1"/>
</dbReference>
<dbReference type="Gene3D" id="3.30.450.20">
    <property type="entry name" value="PAS domain"/>
    <property type="match status" value="1"/>
</dbReference>
<dbReference type="InterPro" id="IPR001633">
    <property type="entry name" value="EAL_dom"/>
</dbReference>
<dbReference type="PROSITE" id="PS50883">
    <property type="entry name" value="EAL"/>
    <property type="match status" value="1"/>
</dbReference>
<evidence type="ECO:0000259" key="3">
    <source>
        <dbReference type="PROSITE" id="PS50887"/>
    </source>
</evidence>
<dbReference type="FunFam" id="3.20.20.450:FF:000001">
    <property type="entry name" value="Cyclic di-GMP phosphodiesterase yahA"/>
    <property type="match status" value="1"/>
</dbReference>
<dbReference type="NCBIfam" id="TIGR00229">
    <property type="entry name" value="sensory_box"/>
    <property type="match status" value="1"/>
</dbReference>
<dbReference type="CDD" id="cd00130">
    <property type="entry name" value="PAS"/>
    <property type="match status" value="1"/>
</dbReference>
<reference evidence="4 5" key="1">
    <citation type="submission" date="2020-08" db="EMBL/GenBank/DDBJ databases">
        <title>Genomic Encyclopedia of Type Strains, Phase IV (KMG-V): Genome sequencing to study the core and pangenomes of soil and plant-associated prokaryotes.</title>
        <authorList>
            <person name="Whitman W."/>
        </authorList>
    </citation>
    <scope>NUCLEOTIDE SEQUENCE [LARGE SCALE GENOMIC DNA]</scope>
    <source>
        <strain evidence="4 5">M8UP14</strain>
    </source>
</reference>
<dbReference type="SUPFAM" id="SSF141868">
    <property type="entry name" value="EAL domain-like"/>
    <property type="match status" value="1"/>
</dbReference>
<name>A0A7W8E5H3_9BACT</name>
<dbReference type="SMART" id="SM00052">
    <property type="entry name" value="EAL"/>
    <property type="match status" value="1"/>
</dbReference>
<accession>A0A7W8E5H3</accession>
<dbReference type="PROSITE" id="PS50112">
    <property type="entry name" value="PAS"/>
    <property type="match status" value="1"/>
</dbReference>
<dbReference type="Proteomes" id="UP000540989">
    <property type="component" value="Unassembled WGS sequence"/>
</dbReference>
<evidence type="ECO:0000259" key="1">
    <source>
        <dbReference type="PROSITE" id="PS50112"/>
    </source>
</evidence>
<dbReference type="Pfam" id="PF00563">
    <property type="entry name" value="EAL"/>
    <property type="match status" value="1"/>
</dbReference>
<dbReference type="InterPro" id="IPR035919">
    <property type="entry name" value="EAL_sf"/>
</dbReference>
<keyword evidence="5" id="KW-1185">Reference proteome</keyword>
<sequence length="564" mass="62860">MVARATLDGVWDWDLSTDTVYYSPRWQYIAGLHESELSSTLKHWLDRVHSEDRPIVERELKTHLEGGSSRFRSEHRLRHGDGSWRWVVVRGLAQRSKASGPGRMAGSMMDVTNDKTSDPLTGLPNRLLLHDKLERLIQRAQREHAWNFAVLFIDVDHYKQINDRFGHLVGDVTLKAIAERLQMAIAGTRSSTESIVARFAGDEFVVLADGVESAAQAEAIAKRIHTALSHPILCGAEELSISVSIGIAMAKPELTSPESFLQHSDLAMYCAKSNGRGSYVTFDPSMQVETLARLELEADLRKALARNELRVFYQPQMNLRTKDLIGCEALIRWQHPTRGLLAPGEFVGVAEEMGIIASLDLWVMETACQQVKEWRAVPDARALTVSVNVSAQHLLQKDLKEAVKAVLNRHGLPPSALCLELTETVLMENLDAGNQLMQELRAIGVGLHMDDFGSGYSSFRQLSELPFDTLKIDRSFIERIAVNGQSRKVVDAISSMAHTMGLKVVGEGIEDRSQAELLASMDCDIGQGYFFAKPLDARSFYTKYLRKKGMHRSFAVSHGDQAVA</sequence>
<dbReference type="EMBL" id="JACHIP010000009">
    <property type="protein sequence ID" value="MBB5060078.1"/>
    <property type="molecule type" value="Genomic_DNA"/>
</dbReference>
<dbReference type="InterPro" id="IPR043128">
    <property type="entry name" value="Rev_trsase/Diguanyl_cyclase"/>
</dbReference>